<evidence type="ECO:0000313" key="8">
    <source>
        <dbReference type="Proteomes" id="UP000198669"/>
    </source>
</evidence>
<dbReference type="InterPro" id="IPR020568">
    <property type="entry name" value="Ribosomal_Su5_D2-typ_SF"/>
</dbReference>
<evidence type="ECO:0000259" key="3">
    <source>
        <dbReference type="Pfam" id="PF09186"/>
    </source>
</evidence>
<dbReference type="InterPro" id="IPR001498">
    <property type="entry name" value="Impact_N"/>
</dbReference>
<dbReference type="InterPro" id="IPR035647">
    <property type="entry name" value="EFG_III/V"/>
</dbReference>
<dbReference type="PANTHER" id="PTHR16301">
    <property type="entry name" value="IMPACT-RELATED"/>
    <property type="match status" value="1"/>
</dbReference>
<dbReference type="InterPro" id="IPR036956">
    <property type="entry name" value="Impact_N_sf"/>
</dbReference>
<keyword evidence="7" id="KW-1185">Reference proteome</keyword>
<dbReference type="SUPFAM" id="SSF54211">
    <property type="entry name" value="Ribosomal protein S5 domain 2-like"/>
    <property type="match status" value="1"/>
</dbReference>
<gene>
    <name evidence="4" type="ORF">BHR79_09775</name>
    <name evidence="5" type="ORF">EFE40_05485</name>
    <name evidence="6" type="ORF">SAMN04515625_0874</name>
</gene>
<dbReference type="SUPFAM" id="SSF54980">
    <property type="entry name" value="EF-G C-terminal domain-like"/>
    <property type="match status" value="1"/>
</dbReference>
<feature type="domain" description="UPF0029" evidence="3">
    <location>
        <begin position="140"/>
        <end position="189"/>
    </location>
</feature>
<evidence type="ECO:0000256" key="1">
    <source>
        <dbReference type="ARBA" id="ARBA00007665"/>
    </source>
</evidence>
<evidence type="ECO:0000313" key="5">
    <source>
        <dbReference type="EMBL" id="RNI08924.1"/>
    </source>
</evidence>
<comment type="similarity">
    <text evidence="1">Belongs to the IMPACT family.</text>
</comment>
<protein>
    <submittedName>
        <fullName evidence="6">Uncharacterized protein, YigZ family</fullName>
    </submittedName>
    <submittedName>
        <fullName evidence="4">YigZ family protein</fullName>
    </submittedName>
</protein>
<dbReference type="Pfam" id="PF09186">
    <property type="entry name" value="DUF1949"/>
    <property type="match status" value="1"/>
</dbReference>
<proteinExistence type="inferred from homology"/>
<dbReference type="AlphaFoldDB" id="A0A1L3Q4C7"/>
<dbReference type="Proteomes" id="UP000198669">
    <property type="component" value="Unassembled WGS sequence"/>
</dbReference>
<sequence>MSLIKTIHSNGSAIKEFKKSRFIGNAFPVTDEIEAKTFVEEIQQRYPDANHNVFAYRLTGDGNLIMKYDDDGEPSGSSGKPVFKVLELKGLDNVVVIVTRYFGGIKLGFGGLSRAYKQTAIEAIDDGGIVEKRPTQEMKIVVDYGNMQFVKHMLGNCAIILDEHYSDVVEIVVAVAEDKIDELEKLINEKIPDTQITRF</sequence>
<dbReference type="OrthoDB" id="121633at2157"/>
<reference evidence="4 7" key="1">
    <citation type="submission" date="2016-10" db="EMBL/GenBank/DDBJ databases">
        <title>Methanohalophilus halophilus.</title>
        <authorList>
            <person name="L'haridon S."/>
        </authorList>
    </citation>
    <scope>NUCLEOTIDE SEQUENCE [LARGE SCALE GENOMIC DNA]</scope>
    <source>
        <strain evidence="4 7">Z-7982</strain>
    </source>
</reference>
<dbReference type="GO" id="GO:0006446">
    <property type="term" value="P:regulation of translational initiation"/>
    <property type="evidence" value="ECO:0007669"/>
    <property type="project" value="TreeGrafter"/>
</dbReference>
<dbReference type="STRING" id="2177.BHR79_09775"/>
<feature type="domain" description="Impact N-terminal" evidence="2">
    <location>
        <begin position="18"/>
        <end position="124"/>
    </location>
</feature>
<dbReference type="Gene3D" id="3.30.230.30">
    <property type="entry name" value="Impact, N-terminal domain"/>
    <property type="match status" value="1"/>
</dbReference>
<evidence type="ECO:0000259" key="2">
    <source>
        <dbReference type="Pfam" id="PF01205"/>
    </source>
</evidence>
<dbReference type="Proteomes" id="UP000267921">
    <property type="component" value="Unassembled WGS sequence"/>
</dbReference>
<accession>A0A1L3Q4C7</accession>
<organism evidence="4 7">
    <name type="scientific">Methanohalophilus halophilus</name>
    <dbReference type="NCBI Taxonomy" id="2177"/>
    <lineage>
        <taxon>Archaea</taxon>
        <taxon>Methanobacteriati</taxon>
        <taxon>Methanobacteriota</taxon>
        <taxon>Stenosarchaea group</taxon>
        <taxon>Methanomicrobia</taxon>
        <taxon>Methanosarcinales</taxon>
        <taxon>Methanosarcinaceae</taxon>
        <taxon>Methanohalophilus</taxon>
    </lineage>
</organism>
<dbReference type="InterPro" id="IPR015269">
    <property type="entry name" value="UPF0029_Impact_C"/>
</dbReference>
<dbReference type="Pfam" id="PF01205">
    <property type="entry name" value="Impact_N"/>
    <property type="match status" value="1"/>
</dbReference>
<dbReference type="GeneID" id="30584061"/>
<dbReference type="GO" id="GO:0005737">
    <property type="term" value="C:cytoplasm"/>
    <property type="evidence" value="ECO:0007669"/>
    <property type="project" value="TreeGrafter"/>
</dbReference>
<dbReference type="RefSeq" id="WP_072562152.1">
    <property type="nucleotide sequence ID" value="NZ_CP017921.1"/>
</dbReference>
<dbReference type="EMBL" id="RJJG01000004">
    <property type="protein sequence ID" value="RNI08924.1"/>
    <property type="molecule type" value="Genomic_DNA"/>
</dbReference>
<dbReference type="EMBL" id="CP017921">
    <property type="protein sequence ID" value="APH39737.1"/>
    <property type="molecule type" value="Genomic_DNA"/>
</dbReference>
<name>A0A1L3Q4C7_9EURY</name>
<dbReference type="Gene3D" id="3.30.70.240">
    <property type="match status" value="1"/>
</dbReference>
<dbReference type="KEGG" id="mhaz:BHR79_09775"/>
<dbReference type="Proteomes" id="UP000186879">
    <property type="component" value="Chromosome"/>
</dbReference>
<dbReference type="PANTHER" id="PTHR16301:SF20">
    <property type="entry name" value="IMPACT FAMILY MEMBER YIGZ"/>
    <property type="match status" value="1"/>
</dbReference>
<evidence type="ECO:0000313" key="7">
    <source>
        <dbReference type="Proteomes" id="UP000186879"/>
    </source>
</evidence>
<reference evidence="6 8" key="2">
    <citation type="submission" date="2016-10" db="EMBL/GenBank/DDBJ databases">
        <authorList>
            <person name="de Groot N.N."/>
        </authorList>
    </citation>
    <scope>NUCLEOTIDE SEQUENCE [LARGE SCALE GENOMIC DNA]</scope>
    <source>
        <strain evidence="6 8">Z-7982</strain>
    </source>
</reference>
<evidence type="ECO:0000313" key="9">
    <source>
        <dbReference type="Proteomes" id="UP000267921"/>
    </source>
</evidence>
<dbReference type="InterPro" id="IPR023582">
    <property type="entry name" value="Impact"/>
</dbReference>
<evidence type="ECO:0000313" key="6">
    <source>
        <dbReference type="EMBL" id="SDW38188.1"/>
    </source>
</evidence>
<dbReference type="EMBL" id="FNMU01000002">
    <property type="protein sequence ID" value="SDW38188.1"/>
    <property type="molecule type" value="Genomic_DNA"/>
</dbReference>
<evidence type="ECO:0000313" key="4">
    <source>
        <dbReference type="EMBL" id="APH39737.1"/>
    </source>
</evidence>
<reference evidence="5 9" key="3">
    <citation type="submission" date="2018-10" db="EMBL/GenBank/DDBJ databases">
        <title>Cultivation of a novel Methanohalophilus strain from Kebrit Deep of the Red Sea and a genomic comparison of members of the genus Methanohalophilus.</title>
        <authorList>
            <person name="Guan Y."/>
            <person name="Ngugi D.K."/>
            <person name="Stingl U."/>
        </authorList>
    </citation>
    <scope>NUCLEOTIDE SEQUENCE [LARGE SCALE GENOMIC DNA]</scope>
    <source>
        <strain evidence="5 9">DSM 3094</strain>
    </source>
</reference>